<name>F6DP20_DESRL</name>
<evidence type="ECO:0000256" key="3">
    <source>
        <dbReference type="SAM" id="Coils"/>
    </source>
</evidence>
<accession>F6DP20</accession>
<dbReference type="OrthoDB" id="9778236at2"/>
<dbReference type="eggNOG" id="COG0845">
    <property type="taxonomic scope" value="Bacteria"/>
</dbReference>
<gene>
    <name evidence="5" type="ordered locus">Desru_2508</name>
</gene>
<dbReference type="PANTHER" id="PTHR32347:SF23">
    <property type="entry name" value="BLL5650 PROTEIN"/>
    <property type="match status" value="1"/>
</dbReference>
<feature type="domain" description="YbhG-like alpha-helical hairpin" evidence="4">
    <location>
        <begin position="89"/>
        <end position="203"/>
    </location>
</feature>
<dbReference type="AlphaFoldDB" id="F6DP20"/>
<dbReference type="GO" id="GO:0030313">
    <property type="term" value="C:cell envelope"/>
    <property type="evidence" value="ECO:0007669"/>
    <property type="project" value="UniProtKB-SubCell"/>
</dbReference>
<dbReference type="InterPro" id="IPR050465">
    <property type="entry name" value="UPF0194_transport"/>
</dbReference>
<protein>
    <submittedName>
        <fullName evidence="5">Secretion protein HlyD family protein</fullName>
    </submittedName>
</protein>
<dbReference type="PANTHER" id="PTHR32347">
    <property type="entry name" value="EFFLUX SYSTEM COMPONENT YKNX-RELATED"/>
    <property type="match status" value="1"/>
</dbReference>
<dbReference type="STRING" id="696281.Desru_2508"/>
<proteinExistence type="predicted"/>
<dbReference type="RefSeq" id="WP_013842495.1">
    <property type="nucleotide sequence ID" value="NC_015589.1"/>
</dbReference>
<feature type="coiled-coil region" evidence="3">
    <location>
        <begin position="109"/>
        <end position="174"/>
    </location>
</feature>
<evidence type="ECO:0000256" key="2">
    <source>
        <dbReference type="ARBA" id="ARBA00023054"/>
    </source>
</evidence>
<organism evidence="5 6">
    <name type="scientific">Desulforamulus ruminis (strain ATCC 23193 / DSM 2154 / NCIMB 8452 / DL)</name>
    <name type="common">Desulfotomaculum ruminis</name>
    <dbReference type="NCBI Taxonomy" id="696281"/>
    <lineage>
        <taxon>Bacteria</taxon>
        <taxon>Bacillati</taxon>
        <taxon>Bacillota</taxon>
        <taxon>Clostridia</taxon>
        <taxon>Eubacteriales</taxon>
        <taxon>Peptococcaceae</taxon>
        <taxon>Desulforamulus</taxon>
    </lineage>
</organism>
<reference evidence="6" key="1">
    <citation type="submission" date="2011-05" db="EMBL/GenBank/DDBJ databases">
        <title>Complete sequence of Desulfotomaculum ruminis DSM 2154.</title>
        <authorList>
            <person name="Lucas S."/>
            <person name="Copeland A."/>
            <person name="Lapidus A."/>
            <person name="Cheng J.-F."/>
            <person name="Goodwin L."/>
            <person name="Pitluck S."/>
            <person name="Lu M."/>
            <person name="Detter J.C."/>
            <person name="Han C."/>
            <person name="Tapia R."/>
            <person name="Land M."/>
            <person name="Hauser L."/>
            <person name="Kyrpides N."/>
            <person name="Ivanova N."/>
            <person name="Mikhailova N."/>
            <person name="Pagani I."/>
            <person name="Stams A.J.M."/>
            <person name="Plugge C.M."/>
            <person name="Muyzer G."/>
            <person name="Kuever J."/>
            <person name="Parshina S.N."/>
            <person name="Ivanova A.E."/>
            <person name="Nazina T.N."/>
            <person name="Brambilla E."/>
            <person name="Spring S."/>
            <person name="Klenk H.-P."/>
            <person name="Woyke T."/>
        </authorList>
    </citation>
    <scope>NUCLEOTIDE SEQUENCE [LARGE SCALE GENOMIC DNA]</scope>
    <source>
        <strain evidence="6">ATCC 23193 / DSM 2154 / NCIB 8452 / DL</strain>
    </source>
</reference>
<evidence type="ECO:0000259" key="4">
    <source>
        <dbReference type="Pfam" id="PF25881"/>
    </source>
</evidence>
<dbReference type="Proteomes" id="UP000009234">
    <property type="component" value="Chromosome"/>
</dbReference>
<evidence type="ECO:0000256" key="1">
    <source>
        <dbReference type="ARBA" id="ARBA00004196"/>
    </source>
</evidence>
<evidence type="ECO:0000313" key="5">
    <source>
        <dbReference type="EMBL" id="AEG60739.1"/>
    </source>
</evidence>
<dbReference type="HOGENOM" id="CLU_018816_6_3_9"/>
<dbReference type="InterPro" id="IPR059052">
    <property type="entry name" value="HH_YbhG-like"/>
</dbReference>
<reference evidence="5 6" key="2">
    <citation type="journal article" date="2012" name="Stand. Genomic Sci.">
        <title>Complete genome sequence of the sulfate-reducing firmicute Desulfotomaculum ruminis type strain (DL(T)).</title>
        <authorList>
            <person name="Spring S."/>
            <person name="Visser M."/>
            <person name="Lu M."/>
            <person name="Copeland A."/>
            <person name="Lapidus A."/>
            <person name="Lucas S."/>
            <person name="Cheng J.F."/>
            <person name="Han C."/>
            <person name="Tapia R."/>
            <person name="Goodwin L.A."/>
            <person name="Pitluck S."/>
            <person name="Ivanova N."/>
            <person name="Land M."/>
            <person name="Hauser L."/>
            <person name="Larimer F."/>
            <person name="Rohde M."/>
            <person name="Goker M."/>
            <person name="Detter J.C."/>
            <person name="Kyrpides N.C."/>
            <person name="Woyke T."/>
            <person name="Schaap P.J."/>
            <person name="Plugge C.M."/>
            <person name="Muyzer G."/>
            <person name="Kuever J."/>
            <person name="Pereira I.A."/>
            <person name="Parshina S.N."/>
            <person name="Bernier-Latmani R."/>
            <person name="Stams A.J."/>
            <person name="Klenk H.P."/>
        </authorList>
    </citation>
    <scope>NUCLEOTIDE SEQUENCE [LARGE SCALE GENOMIC DNA]</scope>
    <source>
        <strain evidence="6">ATCC 23193 / DSM 2154 / NCIB 8452 / DL</strain>
    </source>
</reference>
<sequence length="324" mass="35231">MNRRIIGILLIGLLAGASYWGYTRYRDPGEDKLTATGTIEATKVELSAKVSGTLENLTITSGDAVKKGQLVGLIVRNDLVAQKERDALGVLKAQAQLEDLSSGARAQEIKEAAANVNIAQANYEKAVSDFERYRELFQEGALPEAEYEKMATDLEVKQNQLDSAQAKLSLLEEGNRPQAVKAAEAELERSGAVLKASEAMLEDTKIFSPINGTVLSKNREPGEFLQMGASVATVTDLSDMWIKVYIATDDLPKIKLGQKVSFTVSGSEIKHQGLIDEIASQGEFTPKSIQTKQERANIVYRVKIRIDNAGGTLKPGMPADVVFD</sequence>
<keyword evidence="6" id="KW-1185">Reference proteome</keyword>
<dbReference type="Gene3D" id="2.40.50.100">
    <property type="match status" value="2"/>
</dbReference>
<dbReference type="SUPFAM" id="SSF111369">
    <property type="entry name" value="HlyD-like secretion proteins"/>
    <property type="match status" value="1"/>
</dbReference>
<comment type="subcellular location">
    <subcellularLocation>
        <location evidence="1">Cell envelope</location>
    </subcellularLocation>
</comment>
<dbReference type="Pfam" id="PF25881">
    <property type="entry name" value="HH_YBHG"/>
    <property type="match status" value="1"/>
</dbReference>
<evidence type="ECO:0000313" key="6">
    <source>
        <dbReference type="Proteomes" id="UP000009234"/>
    </source>
</evidence>
<dbReference type="EMBL" id="CP002780">
    <property type="protein sequence ID" value="AEG60739.1"/>
    <property type="molecule type" value="Genomic_DNA"/>
</dbReference>
<dbReference type="KEGG" id="dru:Desru_2508"/>
<keyword evidence="2 3" id="KW-0175">Coiled coil</keyword>
<dbReference type="Gene3D" id="2.40.30.170">
    <property type="match status" value="1"/>
</dbReference>